<protein>
    <submittedName>
        <fullName evidence="2">Uncharacterized protein</fullName>
    </submittedName>
</protein>
<dbReference type="AlphaFoldDB" id="A0AAW0BA84"/>
<dbReference type="EMBL" id="JAWWNJ010000036">
    <property type="protein sequence ID" value="KAK7023047.1"/>
    <property type="molecule type" value="Genomic_DNA"/>
</dbReference>
<accession>A0AAW0BA84</accession>
<comment type="caution">
    <text evidence="2">The sequence shown here is derived from an EMBL/GenBank/DDBJ whole genome shotgun (WGS) entry which is preliminary data.</text>
</comment>
<keyword evidence="3" id="KW-1185">Reference proteome</keyword>
<evidence type="ECO:0000313" key="2">
    <source>
        <dbReference type="EMBL" id="KAK7023047.1"/>
    </source>
</evidence>
<evidence type="ECO:0000313" key="3">
    <source>
        <dbReference type="Proteomes" id="UP001362999"/>
    </source>
</evidence>
<feature type="region of interest" description="Disordered" evidence="1">
    <location>
        <begin position="280"/>
        <end position="307"/>
    </location>
</feature>
<name>A0AAW0BA84_9AGAR</name>
<sequence length="307" mass="35392">MNDPSPRLSLSAIIRDRAPTVWCAGDDYDELLGTYCEAANVTRTLLKGKMNIELAAIEYTPAAPYSFDYMRHAYVGANGSTVTYEGDVFGENMSPLIRICLPDRRPWPEHFRRSAHERKYPHGSSLPIFADDWQGSNDIHPESSLQKKLQKRSVELVPDVPNQSLEDMEPVVGSGREQDSTVRLGWHETWATAMLENRDHYHPLGNMTDIFWDPAEEWGVEMHLQRHFDQVMSVNEVEPWIYEEQDEDSDPLESRGVESYEVRATILRVFVKNSWFIRARQEPENQDEEDTSGSDSEGEHEDDVEWM</sequence>
<dbReference type="Proteomes" id="UP001362999">
    <property type="component" value="Unassembled WGS sequence"/>
</dbReference>
<gene>
    <name evidence="2" type="ORF">R3P38DRAFT_2957229</name>
</gene>
<feature type="compositionally biased region" description="Acidic residues" evidence="1">
    <location>
        <begin position="284"/>
        <end position="307"/>
    </location>
</feature>
<proteinExistence type="predicted"/>
<reference evidence="2 3" key="1">
    <citation type="journal article" date="2024" name="J Genomics">
        <title>Draft genome sequencing and assembly of Favolaschia claudopus CIRM-BRFM 2984 isolated from oak limbs.</title>
        <authorList>
            <person name="Navarro D."/>
            <person name="Drula E."/>
            <person name="Chaduli D."/>
            <person name="Cazenave R."/>
            <person name="Ahrendt S."/>
            <person name="Wang J."/>
            <person name="Lipzen A."/>
            <person name="Daum C."/>
            <person name="Barry K."/>
            <person name="Grigoriev I.V."/>
            <person name="Favel A."/>
            <person name="Rosso M.N."/>
            <person name="Martin F."/>
        </authorList>
    </citation>
    <scope>NUCLEOTIDE SEQUENCE [LARGE SCALE GENOMIC DNA]</scope>
    <source>
        <strain evidence="2 3">CIRM-BRFM 2984</strain>
    </source>
</reference>
<organism evidence="2 3">
    <name type="scientific">Favolaschia claudopus</name>
    <dbReference type="NCBI Taxonomy" id="2862362"/>
    <lineage>
        <taxon>Eukaryota</taxon>
        <taxon>Fungi</taxon>
        <taxon>Dikarya</taxon>
        <taxon>Basidiomycota</taxon>
        <taxon>Agaricomycotina</taxon>
        <taxon>Agaricomycetes</taxon>
        <taxon>Agaricomycetidae</taxon>
        <taxon>Agaricales</taxon>
        <taxon>Marasmiineae</taxon>
        <taxon>Mycenaceae</taxon>
        <taxon>Favolaschia</taxon>
    </lineage>
</organism>
<evidence type="ECO:0000256" key="1">
    <source>
        <dbReference type="SAM" id="MobiDB-lite"/>
    </source>
</evidence>